<reference evidence="1" key="1">
    <citation type="submission" date="2021-05" db="EMBL/GenBank/DDBJ databases">
        <authorList>
            <person name="Alioto T."/>
            <person name="Alioto T."/>
            <person name="Gomez Garrido J."/>
        </authorList>
    </citation>
    <scope>NUCLEOTIDE SEQUENCE</scope>
</reference>
<accession>A0A8D9BPK5</accession>
<name>A0A8D9BPK5_9HEMI</name>
<dbReference type="EMBL" id="HBUF01662785">
    <property type="protein sequence ID" value="CAG6789033.1"/>
    <property type="molecule type" value="Transcribed_RNA"/>
</dbReference>
<dbReference type="AlphaFoldDB" id="A0A8D9BPK5"/>
<protein>
    <submittedName>
        <fullName evidence="1">Uncharacterized protein</fullName>
    </submittedName>
</protein>
<proteinExistence type="predicted"/>
<evidence type="ECO:0000313" key="1">
    <source>
        <dbReference type="EMBL" id="CAG6789033.1"/>
    </source>
</evidence>
<sequence length="136" mass="16237">MYALLYSLGFLSPHSVRFNCWLVHNQRKGSCKVSITPNFRLKNVCTFFFVFNNFINLKIQFEVFPFNLIVLKMGSRPETSRLKLSNTILLLYQFEKEKKRVHFISKVELGYQDYFEYFVLLGFFNRAQMFTTNLCL</sequence>
<organism evidence="1">
    <name type="scientific">Cacopsylla melanoneura</name>
    <dbReference type="NCBI Taxonomy" id="428564"/>
    <lineage>
        <taxon>Eukaryota</taxon>
        <taxon>Metazoa</taxon>
        <taxon>Ecdysozoa</taxon>
        <taxon>Arthropoda</taxon>
        <taxon>Hexapoda</taxon>
        <taxon>Insecta</taxon>
        <taxon>Pterygota</taxon>
        <taxon>Neoptera</taxon>
        <taxon>Paraneoptera</taxon>
        <taxon>Hemiptera</taxon>
        <taxon>Sternorrhyncha</taxon>
        <taxon>Psylloidea</taxon>
        <taxon>Psyllidae</taxon>
        <taxon>Psyllinae</taxon>
        <taxon>Cacopsylla</taxon>
    </lineage>
</organism>